<keyword evidence="3" id="KW-0444">Lipid biosynthesis</keyword>
<evidence type="ECO:0000256" key="5">
    <source>
        <dbReference type="ARBA" id="ARBA00022556"/>
    </source>
</evidence>
<keyword evidence="10 11" id="KW-0472">Membrane</keyword>
<dbReference type="GO" id="GO:0005886">
    <property type="term" value="C:plasma membrane"/>
    <property type="evidence" value="ECO:0007669"/>
    <property type="project" value="UniProtKB-SubCell"/>
</dbReference>
<evidence type="ECO:0000313" key="13">
    <source>
        <dbReference type="EMBL" id="OIQ81595.1"/>
    </source>
</evidence>
<evidence type="ECO:0000256" key="7">
    <source>
        <dbReference type="ARBA" id="ARBA00022985"/>
    </source>
</evidence>
<evidence type="ECO:0000256" key="1">
    <source>
        <dbReference type="ARBA" id="ARBA00004651"/>
    </source>
</evidence>
<keyword evidence="6 11" id="KW-0812">Transmembrane</keyword>
<gene>
    <name evidence="13" type="primary">arnF_3</name>
    <name evidence="13" type="ORF">GALL_366350</name>
</gene>
<evidence type="ECO:0000256" key="2">
    <source>
        <dbReference type="ARBA" id="ARBA00022475"/>
    </source>
</evidence>
<dbReference type="AlphaFoldDB" id="A0A1J5QVT6"/>
<dbReference type="InterPro" id="IPR000620">
    <property type="entry name" value="EamA_dom"/>
</dbReference>
<dbReference type="GO" id="GO:0009103">
    <property type="term" value="P:lipopolysaccharide biosynthetic process"/>
    <property type="evidence" value="ECO:0007669"/>
    <property type="project" value="UniProtKB-KW"/>
</dbReference>
<keyword evidence="8 11" id="KW-1133">Transmembrane helix</keyword>
<comment type="caution">
    <text evidence="13">The sequence shown here is derived from an EMBL/GenBank/DDBJ whole genome shotgun (WGS) entry which is preliminary data.</text>
</comment>
<feature type="transmembrane region" description="Helical" evidence="11">
    <location>
        <begin position="78"/>
        <end position="98"/>
    </location>
</feature>
<keyword evidence="7" id="KW-0448">Lipopolysaccharide biosynthesis</keyword>
<organism evidence="13">
    <name type="scientific">mine drainage metagenome</name>
    <dbReference type="NCBI Taxonomy" id="410659"/>
    <lineage>
        <taxon>unclassified sequences</taxon>
        <taxon>metagenomes</taxon>
        <taxon>ecological metagenomes</taxon>
    </lineage>
</organism>
<accession>A0A1J5QVT6</accession>
<keyword evidence="2" id="KW-1003">Cell membrane</keyword>
<evidence type="ECO:0000259" key="12">
    <source>
        <dbReference type="Pfam" id="PF00892"/>
    </source>
</evidence>
<keyword evidence="4" id="KW-0997">Cell inner membrane</keyword>
<feature type="transmembrane region" description="Helical" evidence="11">
    <location>
        <begin position="49"/>
        <end position="71"/>
    </location>
</feature>
<sequence length="123" mass="13106">MTAIAFALVLTGVMLNATAQLLIKAGAETAGHFAFTAGNLWRAGLHFAFQWQILLGLACYAVSVVVWILALTRVQVSVAYPMLSLGYVVTALAAWWLFGEALTVQKLLGIAVIIVGVVIMARS</sequence>
<dbReference type="Gene3D" id="1.10.3730.20">
    <property type="match status" value="1"/>
</dbReference>
<evidence type="ECO:0000256" key="6">
    <source>
        <dbReference type="ARBA" id="ARBA00022692"/>
    </source>
</evidence>
<name>A0A1J5QVT6_9ZZZZ</name>
<proteinExistence type="predicted"/>
<dbReference type="EMBL" id="MLJW01000904">
    <property type="protein sequence ID" value="OIQ81595.1"/>
    <property type="molecule type" value="Genomic_DNA"/>
</dbReference>
<evidence type="ECO:0000256" key="4">
    <source>
        <dbReference type="ARBA" id="ARBA00022519"/>
    </source>
</evidence>
<dbReference type="Pfam" id="PF00892">
    <property type="entry name" value="EamA"/>
    <property type="match status" value="1"/>
</dbReference>
<evidence type="ECO:0000256" key="11">
    <source>
        <dbReference type="SAM" id="Phobius"/>
    </source>
</evidence>
<dbReference type="InterPro" id="IPR000390">
    <property type="entry name" value="Small_drug/metabolite_transptr"/>
</dbReference>
<evidence type="ECO:0000256" key="8">
    <source>
        <dbReference type="ARBA" id="ARBA00022989"/>
    </source>
</evidence>
<protein>
    <submittedName>
        <fullName evidence="13">Putative 4-amino-4-deoxy-L-arabinose-phosphoundecaprenol flippase subunit ArnF</fullName>
    </submittedName>
</protein>
<keyword evidence="9" id="KW-0443">Lipid metabolism</keyword>
<reference evidence="13" key="1">
    <citation type="submission" date="2016-10" db="EMBL/GenBank/DDBJ databases">
        <title>Sequence of Gallionella enrichment culture.</title>
        <authorList>
            <person name="Poehlein A."/>
            <person name="Muehling M."/>
            <person name="Daniel R."/>
        </authorList>
    </citation>
    <scope>NUCLEOTIDE SEQUENCE</scope>
</reference>
<dbReference type="SUPFAM" id="SSF103481">
    <property type="entry name" value="Multidrug resistance efflux transporter EmrE"/>
    <property type="match status" value="1"/>
</dbReference>
<dbReference type="PANTHER" id="PTHR30561">
    <property type="entry name" value="SMR FAMILY PROTON-DEPENDENT DRUG EFFLUX TRANSPORTER SUGE"/>
    <property type="match status" value="1"/>
</dbReference>
<feature type="domain" description="EamA" evidence="12">
    <location>
        <begin position="48"/>
        <end position="120"/>
    </location>
</feature>
<evidence type="ECO:0000256" key="9">
    <source>
        <dbReference type="ARBA" id="ARBA00023098"/>
    </source>
</evidence>
<dbReference type="InterPro" id="IPR037185">
    <property type="entry name" value="EmrE-like"/>
</dbReference>
<feature type="transmembrane region" description="Helical" evidence="11">
    <location>
        <begin position="104"/>
        <end position="121"/>
    </location>
</feature>
<dbReference type="GO" id="GO:0022857">
    <property type="term" value="F:transmembrane transporter activity"/>
    <property type="evidence" value="ECO:0007669"/>
    <property type="project" value="InterPro"/>
</dbReference>
<keyword evidence="5" id="KW-0441">Lipid A biosynthesis</keyword>
<dbReference type="PANTHER" id="PTHR30561:SF9">
    <property type="entry name" value="4-AMINO-4-DEOXY-L-ARABINOSE-PHOSPHOUNDECAPRENOL FLIPPASE SUBUNIT ARNF-RELATED"/>
    <property type="match status" value="1"/>
</dbReference>
<comment type="subcellular location">
    <subcellularLocation>
        <location evidence="1">Cell membrane</location>
        <topology evidence="1">Multi-pass membrane protein</topology>
    </subcellularLocation>
</comment>
<evidence type="ECO:0000256" key="10">
    <source>
        <dbReference type="ARBA" id="ARBA00023136"/>
    </source>
</evidence>
<evidence type="ECO:0000256" key="3">
    <source>
        <dbReference type="ARBA" id="ARBA00022516"/>
    </source>
</evidence>